<dbReference type="OrthoDB" id="5771683at2"/>
<keyword evidence="4 8" id="KW-1133">Transmembrane helix</keyword>
<dbReference type="GO" id="GO:0033177">
    <property type="term" value="C:proton-transporting two-sector ATPase complex, proton-transporting domain"/>
    <property type="evidence" value="ECO:0007669"/>
    <property type="project" value="InterPro"/>
</dbReference>
<accession>A0A1M6BJI9</accession>
<dbReference type="Proteomes" id="UP000324781">
    <property type="component" value="Unassembled WGS sequence"/>
</dbReference>
<keyword evidence="5 8" id="KW-0472">Membrane</keyword>
<evidence type="ECO:0000256" key="4">
    <source>
        <dbReference type="ARBA" id="ARBA00022989"/>
    </source>
</evidence>
<feature type="domain" description="V-ATPase proteolipid subunit C-like" evidence="9">
    <location>
        <begin position="82"/>
        <end position="141"/>
    </location>
</feature>
<dbReference type="InterPro" id="IPR002379">
    <property type="entry name" value="ATPase_proteolipid_c-like_dom"/>
</dbReference>
<evidence type="ECO:0000259" key="9">
    <source>
        <dbReference type="Pfam" id="PF00137"/>
    </source>
</evidence>
<dbReference type="RefSeq" id="WP_149677577.1">
    <property type="nucleotide sequence ID" value="NZ_FQZP01000003.1"/>
</dbReference>
<dbReference type="EMBL" id="FQZP01000003">
    <property type="protein sequence ID" value="SHI48817.1"/>
    <property type="molecule type" value="Genomic_DNA"/>
</dbReference>
<protein>
    <recommendedName>
        <fullName evidence="6">ATP synthase F(0) sector subunit c</fullName>
    </recommendedName>
    <alternativeName>
        <fullName evidence="7">F-type ATPase subunit c</fullName>
    </alternativeName>
</protein>
<feature type="transmembrane region" description="Helical" evidence="8">
    <location>
        <begin position="6"/>
        <end position="24"/>
    </location>
</feature>
<keyword evidence="3 8" id="KW-0812">Transmembrane</keyword>
<dbReference type="Pfam" id="PF00137">
    <property type="entry name" value="ATP-synt_C"/>
    <property type="match status" value="1"/>
</dbReference>
<dbReference type="InterPro" id="IPR035921">
    <property type="entry name" value="F/V-ATP_Csub_sf"/>
</dbReference>
<dbReference type="GO" id="GO:0015078">
    <property type="term" value="F:proton transmembrane transporter activity"/>
    <property type="evidence" value="ECO:0007669"/>
    <property type="project" value="InterPro"/>
</dbReference>
<feature type="transmembrane region" description="Helical" evidence="8">
    <location>
        <begin position="36"/>
        <end position="61"/>
    </location>
</feature>
<organism evidence="10 11">
    <name type="scientific">Thermoclostridium caenicola</name>
    <dbReference type="NCBI Taxonomy" id="659425"/>
    <lineage>
        <taxon>Bacteria</taxon>
        <taxon>Bacillati</taxon>
        <taxon>Bacillota</taxon>
        <taxon>Clostridia</taxon>
        <taxon>Eubacteriales</taxon>
        <taxon>Oscillospiraceae</taxon>
        <taxon>Thermoclostridium</taxon>
    </lineage>
</organism>
<evidence type="ECO:0000256" key="7">
    <source>
        <dbReference type="ARBA" id="ARBA00032887"/>
    </source>
</evidence>
<name>A0A1M6BJI9_9FIRM</name>
<comment type="similarity">
    <text evidence="2">Belongs to the ATPase C chain family.</text>
</comment>
<evidence type="ECO:0000256" key="2">
    <source>
        <dbReference type="ARBA" id="ARBA00006704"/>
    </source>
</evidence>
<reference evidence="10 11" key="1">
    <citation type="submission" date="2016-11" db="EMBL/GenBank/DDBJ databases">
        <authorList>
            <person name="Varghese N."/>
            <person name="Submissions S."/>
        </authorList>
    </citation>
    <scope>NUCLEOTIDE SEQUENCE [LARGE SCALE GENOMIC DNA]</scope>
    <source>
        <strain evidence="10 11">DSM 19027</strain>
    </source>
</reference>
<evidence type="ECO:0000256" key="8">
    <source>
        <dbReference type="SAM" id="Phobius"/>
    </source>
</evidence>
<evidence type="ECO:0000313" key="10">
    <source>
        <dbReference type="EMBL" id="SHI48817.1"/>
    </source>
</evidence>
<evidence type="ECO:0000313" key="11">
    <source>
        <dbReference type="Proteomes" id="UP000324781"/>
    </source>
</evidence>
<dbReference type="CDD" id="cd18120">
    <property type="entry name" value="ATP-synt_Vo_Ao_c"/>
    <property type="match status" value="1"/>
</dbReference>
<feature type="transmembrane region" description="Helical" evidence="8">
    <location>
        <begin position="81"/>
        <end position="108"/>
    </location>
</feature>
<keyword evidence="11" id="KW-1185">Reference proteome</keyword>
<evidence type="ECO:0000256" key="6">
    <source>
        <dbReference type="ARBA" id="ARBA00032200"/>
    </source>
</evidence>
<dbReference type="GO" id="GO:0045259">
    <property type="term" value="C:proton-transporting ATP synthase complex"/>
    <property type="evidence" value="ECO:0007669"/>
    <property type="project" value="InterPro"/>
</dbReference>
<evidence type="ECO:0000256" key="3">
    <source>
        <dbReference type="ARBA" id="ARBA00022692"/>
    </source>
</evidence>
<dbReference type="InterPro" id="IPR000454">
    <property type="entry name" value="ATP_synth_F0_csu"/>
</dbReference>
<comment type="subcellular location">
    <subcellularLocation>
        <location evidence="1">Membrane</location>
        <topology evidence="1">Multi-pass membrane protein</topology>
    </subcellularLocation>
</comment>
<evidence type="ECO:0000256" key="1">
    <source>
        <dbReference type="ARBA" id="ARBA00004141"/>
    </source>
</evidence>
<dbReference type="PRINTS" id="PR00124">
    <property type="entry name" value="ATPASEC"/>
</dbReference>
<evidence type="ECO:0000256" key="5">
    <source>
        <dbReference type="ARBA" id="ARBA00023136"/>
    </source>
</evidence>
<dbReference type="GO" id="GO:0015986">
    <property type="term" value="P:proton motive force-driven ATP synthesis"/>
    <property type="evidence" value="ECO:0007669"/>
    <property type="project" value="InterPro"/>
</dbReference>
<gene>
    <name evidence="10" type="ORF">SAMN05444373_100329</name>
</gene>
<dbReference type="AlphaFoldDB" id="A0A1M6BJI9"/>
<feature type="transmembrane region" description="Helical" evidence="8">
    <location>
        <begin position="120"/>
        <end position="142"/>
    </location>
</feature>
<dbReference type="SUPFAM" id="SSF81333">
    <property type="entry name" value="F1F0 ATP synthase subunit C"/>
    <property type="match status" value="1"/>
</dbReference>
<sequence>MEFFVVLAVALCLSMVGLGVACILKGVKGDSIRKLFRINVSALFGVILAATIFILFGGITANAASNDAAAAAAASSDGLRYIAAALSTGLAGIGAGIAVSATGSAALGALSEDPKILGKALVFVGLAEGIAIYGLIISIMILNA</sequence>
<proteinExistence type="inferred from homology"/>
<dbReference type="Gene3D" id="1.20.120.610">
    <property type="entry name" value="lithium bound rotor ring of v- atpase"/>
    <property type="match status" value="1"/>
</dbReference>